<proteinExistence type="predicted"/>
<dbReference type="AlphaFoldDB" id="A0AAV4UT73"/>
<keyword evidence="2" id="KW-1185">Reference proteome</keyword>
<gene>
    <name evidence="1" type="ORF">CDAR_204351</name>
</gene>
<evidence type="ECO:0000313" key="2">
    <source>
        <dbReference type="Proteomes" id="UP001054837"/>
    </source>
</evidence>
<dbReference type="Proteomes" id="UP001054837">
    <property type="component" value="Unassembled WGS sequence"/>
</dbReference>
<name>A0AAV4UT73_9ARAC</name>
<dbReference type="EMBL" id="BPLQ01011836">
    <property type="protein sequence ID" value="GIY60694.1"/>
    <property type="molecule type" value="Genomic_DNA"/>
</dbReference>
<reference evidence="1 2" key="1">
    <citation type="submission" date="2021-06" db="EMBL/GenBank/DDBJ databases">
        <title>Caerostris darwini draft genome.</title>
        <authorList>
            <person name="Kono N."/>
            <person name="Arakawa K."/>
        </authorList>
    </citation>
    <scope>NUCLEOTIDE SEQUENCE [LARGE SCALE GENOMIC DNA]</scope>
</reference>
<protein>
    <submittedName>
        <fullName evidence="1">Uncharacterized protein</fullName>
    </submittedName>
</protein>
<comment type="caution">
    <text evidence="1">The sequence shown here is derived from an EMBL/GenBank/DDBJ whole genome shotgun (WGS) entry which is preliminary data.</text>
</comment>
<evidence type="ECO:0000313" key="1">
    <source>
        <dbReference type="EMBL" id="GIY60694.1"/>
    </source>
</evidence>
<organism evidence="1 2">
    <name type="scientific">Caerostris darwini</name>
    <dbReference type="NCBI Taxonomy" id="1538125"/>
    <lineage>
        <taxon>Eukaryota</taxon>
        <taxon>Metazoa</taxon>
        <taxon>Ecdysozoa</taxon>
        <taxon>Arthropoda</taxon>
        <taxon>Chelicerata</taxon>
        <taxon>Arachnida</taxon>
        <taxon>Araneae</taxon>
        <taxon>Araneomorphae</taxon>
        <taxon>Entelegynae</taxon>
        <taxon>Araneoidea</taxon>
        <taxon>Araneidae</taxon>
        <taxon>Caerostris</taxon>
    </lineage>
</organism>
<accession>A0AAV4UT73</accession>
<sequence>MEKNKPQMVSLSNQSSLSSFDTPPAEINFYVDLWPDMNISSSTPEFSIHLGRGCVWTIKEYQSINTIPFQDRLTKEFLICSTY</sequence>